<comment type="caution">
    <text evidence="1">The sequence shown here is derived from an EMBL/GenBank/DDBJ whole genome shotgun (WGS) entry which is preliminary data.</text>
</comment>
<protein>
    <submittedName>
        <fullName evidence="1">Uncharacterized protein</fullName>
    </submittedName>
</protein>
<evidence type="ECO:0000313" key="1">
    <source>
        <dbReference type="EMBL" id="CAI9622662.1"/>
    </source>
</evidence>
<proteinExistence type="predicted"/>
<accession>A0ABN9HLK4</accession>
<name>A0ABN9HLK4_9NEOB</name>
<reference evidence="1" key="1">
    <citation type="submission" date="2023-05" db="EMBL/GenBank/DDBJ databases">
        <authorList>
            <person name="Stuckert A."/>
        </authorList>
    </citation>
    <scope>NUCLEOTIDE SEQUENCE</scope>
</reference>
<dbReference type="Proteomes" id="UP001162483">
    <property type="component" value="Unassembled WGS sequence"/>
</dbReference>
<dbReference type="EMBL" id="CATNWA010021433">
    <property type="protein sequence ID" value="CAI9622662.1"/>
    <property type="molecule type" value="Genomic_DNA"/>
</dbReference>
<evidence type="ECO:0000313" key="2">
    <source>
        <dbReference type="Proteomes" id="UP001162483"/>
    </source>
</evidence>
<gene>
    <name evidence="1" type="ORF">SPARVUS_LOCUS16322720</name>
</gene>
<keyword evidence="2" id="KW-1185">Reference proteome</keyword>
<organism evidence="1 2">
    <name type="scientific">Staurois parvus</name>
    <dbReference type="NCBI Taxonomy" id="386267"/>
    <lineage>
        <taxon>Eukaryota</taxon>
        <taxon>Metazoa</taxon>
        <taxon>Chordata</taxon>
        <taxon>Craniata</taxon>
        <taxon>Vertebrata</taxon>
        <taxon>Euteleostomi</taxon>
        <taxon>Amphibia</taxon>
        <taxon>Batrachia</taxon>
        <taxon>Anura</taxon>
        <taxon>Neobatrachia</taxon>
        <taxon>Ranoidea</taxon>
        <taxon>Ranidae</taxon>
        <taxon>Staurois</taxon>
    </lineage>
</organism>
<sequence>MFSQTKLNFTYIRDLIQVKSYMSVLSAGNTFQ</sequence>